<dbReference type="InterPro" id="IPR011856">
    <property type="entry name" value="tRNA_endonuc-like_dom_sf"/>
</dbReference>
<dbReference type="RefSeq" id="WP_021032768.1">
    <property type="nucleotide sequence ID" value="NZ_AHCD03000020.1"/>
</dbReference>
<dbReference type="Pfam" id="PF08722">
    <property type="entry name" value="Tn7_TnsA-like_N"/>
    <property type="match status" value="1"/>
</dbReference>
<proteinExistence type="predicted"/>
<evidence type="ECO:0000313" key="3">
    <source>
        <dbReference type="Proteomes" id="UP000016480"/>
    </source>
</evidence>
<name>A0A8T0CCP4_9GAMM</name>
<dbReference type="EMBL" id="AHCD03000020">
    <property type="protein sequence ID" value="KAF7788544.1"/>
    <property type="molecule type" value="Genomic_DNA"/>
</dbReference>
<dbReference type="GO" id="GO:0003676">
    <property type="term" value="F:nucleic acid binding"/>
    <property type="evidence" value="ECO:0007669"/>
    <property type="project" value="InterPro"/>
</dbReference>
<dbReference type="Proteomes" id="UP000016480">
    <property type="component" value="Unassembled WGS sequence"/>
</dbReference>
<evidence type="ECO:0000259" key="1">
    <source>
        <dbReference type="Pfam" id="PF08722"/>
    </source>
</evidence>
<accession>A0A8T0CCP4</accession>
<organism evidence="2 3">
    <name type="scientific">Pseudoalteromonas rubra</name>
    <dbReference type="NCBI Taxonomy" id="43658"/>
    <lineage>
        <taxon>Bacteria</taxon>
        <taxon>Pseudomonadati</taxon>
        <taxon>Pseudomonadota</taxon>
        <taxon>Gammaproteobacteria</taxon>
        <taxon>Alteromonadales</taxon>
        <taxon>Pseudoalteromonadaceae</taxon>
        <taxon>Pseudoalteromonas</taxon>
    </lineage>
</organism>
<protein>
    <recommendedName>
        <fullName evidence="1">TnsA endonuclease N-terminal domain-containing protein</fullName>
    </recommendedName>
</protein>
<dbReference type="InterPro" id="IPR014833">
    <property type="entry name" value="TnsA_N"/>
</dbReference>
<feature type="domain" description="TnsA endonuclease N-terminal" evidence="1">
    <location>
        <begin position="44"/>
        <end position="125"/>
    </location>
</feature>
<dbReference type="Gene3D" id="3.40.1350.10">
    <property type="match status" value="1"/>
</dbReference>
<dbReference type="GeneID" id="61355702"/>
<reference evidence="2 3" key="1">
    <citation type="journal article" date="2012" name="J. Bacteriol.">
        <title>Genome sequence of the cycloprodigiosin-producing bacterial strain Pseudoalteromonas rubra ATCC 29570(T).</title>
        <authorList>
            <person name="Xie B.B."/>
            <person name="Shu Y.L."/>
            <person name="Qin Q.L."/>
            <person name="Rong J.C."/>
            <person name="Zhang X.Y."/>
            <person name="Chen X.L."/>
            <person name="Zhou B.C."/>
            <person name="Zhang Y.Z."/>
        </authorList>
    </citation>
    <scope>NUCLEOTIDE SEQUENCE [LARGE SCALE GENOMIC DNA]</scope>
    <source>
        <strain evidence="2 3">DSM 6842</strain>
    </source>
</reference>
<dbReference type="AlphaFoldDB" id="A0A8T0CCP4"/>
<sequence>MQFYSSKARKIGVTNRSISGTVPDIGSYESSLERDFMELFRFDSSMDSIVPQPLTIGYFTPSGQPRHYTPDGLLTYKQDLELPPVLYEIKYREDFKGSWRKLMPKFRAAKSLAKEKGWLFKVFTEKEIRGPFLNNVKFLWPYKHRTFDEAMLVHVLTIMSDLQEADPALLTATLFSDKKNQALVIPVIWHLIANFKIGCNLDLPLTMHSKLWTKEDI</sequence>
<comment type="caution">
    <text evidence="2">The sequence shown here is derived from an EMBL/GenBank/DDBJ whole genome shotgun (WGS) entry which is preliminary data.</text>
</comment>
<gene>
    <name evidence="2" type="ORF">PRUB_a1534</name>
</gene>
<evidence type="ECO:0000313" key="2">
    <source>
        <dbReference type="EMBL" id="KAF7788544.1"/>
    </source>
</evidence>